<sequence length="345" mass="37359">MQLSQIARYRDAAFQLPDVPSWLPPERHHDAAAIERHCNDLARAGLVGHFGNEDAAERFLARRLPLRAALCYPRTLDDRAAGLASLAVPTALADEAFRAPGVRDDPERAAVLRDRLLSVLDDVAPPAGFALGRLLYTALSRTTPRMPPAVARRYRQAHRETVECSLHEAAEGHDDTVLDFATYLGVRRTHHAAHRAAVLTEYAIGVDLTRELSESPALAAARDLAVDHLTLVDELFSFPEECRASRSVSAVWVFVAHEGRTVQGAVDKLAGLVAAAEEDFAETCARVLHGPLGERGDVLLYLRELGHLMSGNLHHHRFVRGGEAACVPSPGPGTAPGVPRPASPA</sequence>
<dbReference type="EMBL" id="BAAATA010000002">
    <property type="protein sequence ID" value="GAA2472958.1"/>
    <property type="molecule type" value="Genomic_DNA"/>
</dbReference>
<proteinExistence type="predicted"/>
<evidence type="ECO:0000313" key="2">
    <source>
        <dbReference type="Proteomes" id="UP001501358"/>
    </source>
</evidence>
<protein>
    <recommendedName>
        <fullName evidence="3">Terpene synthase</fullName>
    </recommendedName>
</protein>
<name>A0ABP5Y6Y7_9ACTN</name>
<keyword evidence="2" id="KW-1185">Reference proteome</keyword>
<evidence type="ECO:0000313" key="1">
    <source>
        <dbReference type="EMBL" id="GAA2472958.1"/>
    </source>
</evidence>
<dbReference type="SUPFAM" id="SSF48576">
    <property type="entry name" value="Terpenoid synthases"/>
    <property type="match status" value="1"/>
</dbReference>
<accession>A0ABP5Y6Y7</accession>
<dbReference type="InterPro" id="IPR008949">
    <property type="entry name" value="Isoprenoid_synthase_dom_sf"/>
</dbReference>
<dbReference type="RefSeq" id="WP_344381489.1">
    <property type="nucleotide sequence ID" value="NZ_BAAATA010000002.1"/>
</dbReference>
<dbReference type="Proteomes" id="UP001501358">
    <property type="component" value="Unassembled WGS sequence"/>
</dbReference>
<organism evidence="1 2">
    <name type="scientific">Streptomyces thermolineatus</name>
    <dbReference type="NCBI Taxonomy" id="44033"/>
    <lineage>
        <taxon>Bacteria</taxon>
        <taxon>Bacillati</taxon>
        <taxon>Actinomycetota</taxon>
        <taxon>Actinomycetes</taxon>
        <taxon>Kitasatosporales</taxon>
        <taxon>Streptomycetaceae</taxon>
        <taxon>Streptomyces</taxon>
    </lineage>
</organism>
<reference evidence="2" key="1">
    <citation type="journal article" date="2019" name="Int. J. Syst. Evol. Microbiol.">
        <title>The Global Catalogue of Microorganisms (GCM) 10K type strain sequencing project: providing services to taxonomists for standard genome sequencing and annotation.</title>
        <authorList>
            <consortium name="The Broad Institute Genomics Platform"/>
            <consortium name="The Broad Institute Genome Sequencing Center for Infectious Disease"/>
            <person name="Wu L."/>
            <person name="Ma J."/>
        </authorList>
    </citation>
    <scope>NUCLEOTIDE SEQUENCE [LARGE SCALE GENOMIC DNA]</scope>
    <source>
        <strain evidence="2">JCM 6307</strain>
    </source>
</reference>
<dbReference type="Gene3D" id="1.10.600.10">
    <property type="entry name" value="Farnesyl Diphosphate Synthase"/>
    <property type="match status" value="1"/>
</dbReference>
<gene>
    <name evidence="1" type="ORF">GCM10010406_05880</name>
</gene>
<evidence type="ECO:0008006" key="3">
    <source>
        <dbReference type="Google" id="ProtNLM"/>
    </source>
</evidence>
<dbReference type="Pfam" id="PF19086">
    <property type="entry name" value="Terpene_syn_C_2"/>
    <property type="match status" value="1"/>
</dbReference>
<comment type="caution">
    <text evidence="1">The sequence shown here is derived from an EMBL/GenBank/DDBJ whole genome shotgun (WGS) entry which is preliminary data.</text>
</comment>